<dbReference type="PANTHER" id="PTHR30344">
    <property type="entry name" value="6-PHOSPHOGLUCONOLACTONASE-RELATED"/>
    <property type="match status" value="1"/>
</dbReference>
<gene>
    <name evidence="3" type="ORF">EURHEDRAFT_381597</name>
</gene>
<dbReference type="Gene3D" id="2.130.10.10">
    <property type="entry name" value="YVTN repeat-like/Quinoprotein amine dehydrogenase"/>
    <property type="match status" value="1"/>
</dbReference>
<name>A0A017S3T4_ASPRC</name>
<feature type="chain" id="PRO_5001499043" evidence="2">
    <location>
        <begin position="20"/>
        <end position="367"/>
    </location>
</feature>
<dbReference type="InterPro" id="IPR050282">
    <property type="entry name" value="Cycloisomerase_2"/>
</dbReference>
<feature type="signal peptide" evidence="2">
    <location>
        <begin position="1"/>
        <end position="19"/>
    </location>
</feature>
<dbReference type="RefSeq" id="XP_040634545.1">
    <property type="nucleotide sequence ID" value="XM_040779428.1"/>
</dbReference>
<evidence type="ECO:0000313" key="4">
    <source>
        <dbReference type="Proteomes" id="UP000019804"/>
    </source>
</evidence>
<dbReference type="HOGENOM" id="CLU_045869_0_0_1"/>
<dbReference type="GeneID" id="63694552"/>
<reference evidence="4" key="1">
    <citation type="journal article" date="2014" name="Nat. Commun.">
        <title>Genomic adaptations of the halophilic Dead Sea filamentous fungus Eurotium rubrum.</title>
        <authorList>
            <person name="Kis-Papo T."/>
            <person name="Weig A.R."/>
            <person name="Riley R."/>
            <person name="Persoh D."/>
            <person name="Salamov A."/>
            <person name="Sun H."/>
            <person name="Lipzen A."/>
            <person name="Wasser S.P."/>
            <person name="Rambold G."/>
            <person name="Grigoriev I.V."/>
            <person name="Nevo E."/>
        </authorList>
    </citation>
    <scope>NUCLEOTIDE SEQUENCE [LARGE SCALE GENOMIC DNA]</scope>
    <source>
        <strain evidence="4">CBS 135680</strain>
    </source>
</reference>
<evidence type="ECO:0000313" key="3">
    <source>
        <dbReference type="EMBL" id="EYE90855.1"/>
    </source>
</evidence>
<dbReference type="SUPFAM" id="SSF75011">
    <property type="entry name" value="3-carboxy-cis,cis-mucoante lactonizing enzyme"/>
    <property type="match status" value="1"/>
</dbReference>
<evidence type="ECO:0000256" key="2">
    <source>
        <dbReference type="SAM" id="SignalP"/>
    </source>
</evidence>
<keyword evidence="2" id="KW-0732">Signal</keyword>
<proteinExistence type="inferred from homology"/>
<dbReference type="OrthoDB" id="423498at2759"/>
<organism evidence="3 4">
    <name type="scientific">Aspergillus ruber (strain CBS 135680)</name>
    <dbReference type="NCBI Taxonomy" id="1388766"/>
    <lineage>
        <taxon>Eukaryota</taxon>
        <taxon>Fungi</taxon>
        <taxon>Dikarya</taxon>
        <taxon>Ascomycota</taxon>
        <taxon>Pezizomycotina</taxon>
        <taxon>Eurotiomycetes</taxon>
        <taxon>Eurotiomycetidae</taxon>
        <taxon>Eurotiales</taxon>
        <taxon>Aspergillaceae</taxon>
        <taxon>Aspergillus</taxon>
        <taxon>Aspergillus subgen. Aspergillus</taxon>
    </lineage>
</organism>
<sequence>MHALKTAFYLLCLGSNTAAKLHHLYVGSFNASAIHNVAFDDETLTLSLVRSFPTSDPHYWIDFDYEKKNIYATSVSKWTSYKIMDDMDIVPVRSLPLTGSCPGSQSIFLTSSFHPPHRVYGSSFGGAASCGNVLSVNEDGLSDMIQAFDYGPGSGIHGLALSPSGETIYSADDTGNAIWTHRVDSRTGEVHFVDRLAAPVPGADPRHIVVHPGGGFAYVVFEGTNRLAVYSIDFDGGLAYANISYPLIPPDHNTTAYWSDEVTLSHSNSYLWASSRSHIPDSPGYITAFTLSPSGKIQSQLFLTPTSSSGGMANAVSPSVFSDEFVALTDNERGFVQIWRFDGVGAGVVDTLELAGNGCCANAIWYD</sequence>
<comment type="similarity">
    <text evidence="1">Belongs to the cycloisomerase 2 family.</text>
</comment>
<accession>A0A017S3T4</accession>
<dbReference type="STRING" id="1388766.A0A017S3T4"/>
<dbReference type="EMBL" id="KK088452">
    <property type="protein sequence ID" value="EYE90855.1"/>
    <property type="molecule type" value="Genomic_DNA"/>
</dbReference>
<dbReference type="Pfam" id="PF10282">
    <property type="entry name" value="Lactonase"/>
    <property type="match status" value="1"/>
</dbReference>
<dbReference type="AlphaFoldDB" id="A0A017S3T4"/>
<dbReference type="GO" id="GO:0017057">
    <property type="term" value="F:6-phosphogluconolactonase activity"/>
    <property type="evidence" value="ECO:0007669"/>
    <property type="project" value="TreeGrafter"/>
</dbReference>
<evidence type="ECO:0000256" key="1">
    <source>
        <dbReference type="ARBA" id="ARBA00005564"/>
    </source>
</evidence>
<dbReference type="InterPro" id="IPR015943">
    <property type="entry name" value="WD40/YVTN_repeat-like_dom_sf"/>
</dbReference>
<dbReference type="Proteomes" id="UP000019804">
    <property type="component" value="Unassembled WGS sequence"/>
</dbReference>
<dbReference type="InterPro" id="IPR019405">
    <property type="entry name" value="Lactonase_7-beta_prop"/>
</dbReference>
<dbReference type="PANTHER" id="PTHR30344:SF4">
    <property type="entry name" value="CYCLASE, PUTATIVE (AFU_ORTHOLOGUE AFUA_6G11580)-RELATED"/>
    <property type="match status" value="1"/>
</dbReference>
<keyword evidence="4" id="KW-1185">Reference proteome</keyword>
<protein>
    <submittedName>
        <fullName evidence="3">3-carboxy-cis,cis-mucoante lactonizing enzyme</fullName>
    </submittedName>
</protein>